<name>A0A3B0M545_9RHOB</name>
<dbReference type="OrthoDB" id="9969616at2"/>
<protein>
    <submittedName>
        <fullName evidence="2">Uncharacterized protein</fullName>
    </submittedName>
</protein>
<feature type="signal peptide" evidence="1">
    <location>
        <begin position="1"/>
        <end position="15"/>
    </location>
</feature>
<keyword evidence="3" id="KW-1185">Reference proteome</keyword>
<dbReference type="AlphaFoldDB" id="A0A3B0M545"/>
<keyword evidence="1" id="KW-0732">Signal</keyword>
<evidence type="ECO:0000313" key="3">
    <source>
        <dbReference type="Proteomes" id="UP000272908"/>
    </source>
</evidence>
<sequence>MRRSFSSFLLCAALAACVNSPDLPPADRQARGDAPRLVPISGLLAQAGPPTDATALRLSATPQTRAANLRARAAALRGPVIGQGERARLLGSASRIR</sequence>
<feature type="chain" id="PRO_5017257641" evidence="1">
    <location>
        <begin position="16"/>
        <end position="97"/>
    </location>
</feature>
<organism evidence="2 3">
    <name type="scientific">Roseinatronobacter ekhonensis</name>
    <dbReference type="NCBI Taxonomy" id="254356"/>
    <lineage>
        <taxon>Bacteria</taxon>
        <taxon>Pseudomonadati</taxon>
        <taxon>Pseudomonadota</taxon>
        <taxon>Alphaproteobacteria</taxon>
        <taxon>Rhodobacterales</taxon>
        <taxon>Paracoccaceae</taxon>
        <taxon>Roseinatronobacter</taxon>
    </lineage>
</organism>
<accession>A0A3B0M545</accession>
<dbReference type="PROSITE" id="PS51257">
    <property type="entry name" value="PROKAR_LIPOPROTEIN"/>
    <property type="match status" value="1"/>
</dbReference>
<reference evidence="3" key="1">
    <citation type="submission" date="2018-08" db="EMBL/GenBank/DDBJ databases">
        <authorList>
            <person name="Rodrigo-Torres L."/>
            <person name="Arahal R. D."/>
            <person name="Lucena T."/>
        </authorList>
    </citation>
    <scope>NUCLEOTIDE SEQUENCE [LARGE SCALE GENOMIC DNA]</scope>
    <source>
        <strain evidence="3">CECT 7235</strain>
    </source>
</reference>
<proteinExistence type="predicted"/>
<dbReference type="EMBL" id="UIHC01000002">
    <property type="protein sequence ID" value="SUZ30640.1"/>
    <property type="molecule type" value="Genomic_DNA"/>
</dbReference>
<dbReference type="RefSeq" id="WP_121092945.1">
    <property type="nucleotide sequence ID" value="NZ_UIHC01000002.1"/>
</dbReference>
<evidence type="ECO:0000313" key="2">
    <source>
        <dbReference type="EMBL" id="SUZ30640.1"/>
    </source>
</evidence>
<evidence type="ECO:0000256" key="1">
    <source>
        <dbReference type="SAM" id="SignalP"/>
    </source>
</evidence>
<gene>
    <name evidence="2" type="ORF">ROE7235_00366</name>
</gene>
<dbReference type="Proteomes" id="UP000272908">
    <property type="component" value="Unassembled WGS sequence"/>
</dbReference>